<evidence type="ECO:0000313" key="10">
    <source>
        <dbReference type="Proteomes" id="UP001154282"/>
    </source>
</evidence>
<keyword evidence="5" id="KW-0269">Exonuclease</keyword>
<dbReference type="InterPro" id="IPR013520">
    <property type="entry name" value="Ribonucl_H"/>
</dbReference>
<proteinExistence type="predicted"/>
<organism evidence="9 10">
    <name type="scientific">Linum tenue</name>
    <dbReference type="NCBI Taxonomy" id="586396"/>
    <lineage>
        <taxon>Eukaryota</taxon>
        <taxon>Viridiplantae</taxon>
        <taxon>Streptophyta</taxon>
        <taxon>Embryophyta</taxon>
        <taxon>Tracheophyta</taxon>
        <taxon>Spermatophyta</taxon>
        <taxon>Magnoliopsida</taxon>
        <taxon>eudicotyledons</taxon>
        <taxon>Gunneridae</taxon>
        <taxon>Pentapetalae</taxon>
        <taxon>rosids</taxon>
        <taxon>fabids</taxon>
        <taxon>Malpighiales</taxon>
        <taxon>Linaceae</taxon>
        <taxon>Linum</taxon>
    </lineage>
</organism>
<dbReference type="Gene3D" id="3.30.420.10">
    <property type="entry name" value="Ribonuclease H-like superfamily/Ribonuclease H"/>
    <property type="match status" value="1"/>
</dbReference>
<keyword evidence="10" id="KW-1185">Reference proteome</keyword>
<dbReference type="Pfam" id="PF00929">
    <property type="entry name" value="RNase_T"/>
    <property type="match status" value="1"/>
</dbReference>
<gene>
    <name evidence="9" type="ORF">LITE_LOCUS49703</name>
</gene>
<dbReference type="GO" id="GO:0003676">
    <property type="term" value="F:nucleic acid binding"/>
    <property type="evidence" value="ECO:0007669"/>
    <property type="project" value="InterPro"/>
</dbReference>
<dbReference type="InterPro" id="IPR036397">
    <property type="entry name" value="RNaseH_sf"/>
</dbReference>
<dbReference type="CDD" id="cd06127">
    <property type="entry name" value="DEDDh"/>
    <property type="match status" value="1"/>
</dbReference>
<dbReference type="GO" id="GO:0008408">
    <property type="term" value="F:3'-5' exonuclease activity"/>
    <property type="evidence" value="ECO:0007669"/>
    <property type="project" value="TreeGrafter"/>
</dbReference>
<evidence type="ECO:0000256" key="7">
    <source>
        <dbReference type="SAM" id="MobiDB-lite"/>
    </source>
</evidence>
<dbReference type="SMART" id="SM00479">
    <property type="entry name" value="EXOIII"/>
    <property type="match status" value="1"/>
</dbReference>
<keyword evidence="3" id="KW-0479">Metal-binding</keyword>
<dbReference type="InterPro" id="IPR012337">
    <property type="entry name" value="RNaseH-like_sf"/>
</dbReference>
<name>A0AAV0RVA1_9ROSI</name>
<dbReference type="SUPFAM" id="SSF53098">
    <property type="entry name" value="Ribonuclease H-like"/>
    <property type="match status" value="1"/>
</dbReference>
<evidence type="ECO:0000256" key="5">
    <source>
        <dbReference type="ARBA" id="ARBA00022839"/>
    </source>
</evidence>
<keyword evidence="2" id="KW-0540">Nuclease</keyword>
<evidence type="ECO:0000259" key="8">
    <source>
        <dbReference type="SMART" id="SM00479"/>
    </source>
</evidence>
<keyword evidence="4" id="KW-0378">Hydrolase</keyword>
<evidence type="ECO:0000313" key="9">
    <source>
        <dbReference type="EMBL" id="CAI0560443.1"/>
    </source>
</evidence>
<evidence type="ECO:0000256" key="2">
    <source>
        <dbReference type="ARBA" id="ARBA00022722"/>
    </source>
</evidence>
<dbReference type="GO" id="GO:0046872">
    <property type="term" value="F:metal ion binding"/>
    <property type="evidence" value="ECO:0007669"/>
    <property type="project" value="UniProtKB-KW"/>
</dbReference>
<feature type="domain" description="Exonuclease" evidence="8">
    <location>
        <begin position="14"/>
        <end position="188"/>
    </location>
</feature>
<accession>A0AAV0RVA1</accession>
<feature type="region of interest" description="Disordered" evidence="7">
    <location>
        <begin position="218"/>
        <end position="242"/>
    </location>
</feature>
<feature type="compositionally biased region" description="Polar residues" evidence="7">
    <location>
        <begin position="223"/>
        <end position="237"/>
    </location>
</feature>
<sequence length="506" mass="56166">MAATTATMTGDRSEIAFFDVETTVPTRTGQGFALLEFGAILVCPKTLVELHNYSTLICPSNPSLISTLSVRCNGITREAVTTAPSFSDIADTVFDILHGRIWAGHNILRFDCPRIREAFADIGRSPPEPKGTIDSLALLTQKFGRRAGDMKMASLATYFKLGKQTHRSLDDVRMNLEVLKYCATVLFLVTLIHDESSLPETFPENSWVSPNAITRSRRASKSMIDTTDSNGNTPSSSELERIPELTPGNNGMEGNHPILSFVTSSSVVHGNTDPFDMSLLRDEVNTESLERDVSMEENPVSESSEMLSAAATVSEILQLEEVDVPSIKASYVPHPRGGEKMKLLHKNGDFELHCPCLKVRFGLSTKFVDHAGRPRLSFMVDASPSLCRVLDACDKLAMNLFQGSGSESNWRHVVVRHDKYTNYPKVRINIPTLVDGNVAQYATEMYQKEGSGTMQKLVFSKFDPEELEPWLNPGTFLDAYLFLDTYDYQNRAGIRIVAKKLVIHNE</sequence>
<protein>
    <recommendedName>
        <fullName evidence="8">Exonuclease domain-containing protein</fullName>
    </recommendedName>
</protein>
<evidence type="ECO:0000256" key="4">
    <source>
        <dbReference type="ARBA" id="ARBA00022801"/>
    </source>
</evidence>
<dbReference type="PANTHER" id="PTHR30231:SF4">
    <property type="entry name" value="PROTEIN NEN2"/>
    <property type="match status" value="1"/>
</dbReference>
<dbReference type="AlphaFoldDB" id="A0AAV0RVA1"/>
<evidence type="ECO:0000256" key="6">
    <source>
        <dbReference type="ARBA" id="ARBA00022842"/>
    </source>
</evidence>
<keyword evidence="6" id="KW-0460">Magnesium</keyword>
<reference evidence="9" key="1">
    <citation type="submission" date="2022-08" db="EMBL/GenBank/DDBJ databases">
        <authorList>
            <person name="Gutierrez-Valencia J."/>
        </authorList>
    </citation>
    <scope>NUCLEOTIDE SEQUENCE</scope>
</reference>
<evidence type="ECO:0000256" key="1">
    <source>
        <dbReference type="ARBA" id="ARBA00001946"/>
    </source>
</evidence>
<comment type="cofactor">
    <cofactor evidence="1">
        <name>Mg(2+)</name>
        <dbReference type="ChEBI" id="CHEBI:18420"/>
    </cofactor>
</comment>
<evidence type="ECO:0000256" key="3">
    <source>
        <dbReference type="ARBA" id="ARBA00022723"/>
    </source>
</evidence>
<comment type="caution">
    <text evidence="9">The sequence shown here is derived from an EMBL/GenBank/DDBJ whole genome shotgun (WGS) entry which is preliminary data.</text>
</comment>
<dbReference type="Proteomes" id="UP001154282">
    <property type="component" value="Unassembled WGS sequence"/>
</dbReference>
<dbReference type="EMBL" id="CAMGYJ010000011">
    <property type="protein sequence ID" value="CAI0560443.1"/>
    <property type="molecule type" value="Genomic_DNA"/>
</dbReference>
<dbReference type="PANTHER" id="PTHR30231">
    <property type="entry name" value="DNA POLYMERASE III SUBUNIT EPSILON"/>
    <property type="match status" value="1"/>
</dbReference>
<dbReference type="FunFam" id="3.30.420.10:FF:000040">
    <property type="entry name" value="Exonuclease family protein"/>
    <property type="match status" value="1"/>
</dbReference>